<dbReference type="AlphaFoldDB" id="A0A3M7R4L3"/>
<evidence type="ECO:0000256" key="2">
    <source>
        <dbReference type="ARBA" id="ARBA00022737"/>
    </source>
</evidence>
<dbReference type="Gene3D" id="2.10.25.10">
    <property type="entry name" value="Laminin"/>
    <property type="match status" value="2"/>
</dbReference>
<proteinExistence type="predicted"/>
<dbReference type="Proteomes" id="UP000276133">
    <property type="component" value="Unassembled WGS sequence"/>
</dbReference>
<evidence type="ECO:0000313" key="6">
    <source>
        <dbReference type="EMBL" id="RNA18486.1"/>
    </source>
</evidence>
<comment type="caution">
    <text evidence="6">The sequence shown here is derived from an EMBL/GenBank/DDBJ whole genome shotgun (WGS) entry which is preliminary data.</text>
</comment>
<dbReference type="InterPro" id="IPR001881">
    <property type="entry name" value="EGF-like_Ca-bd_dom"/>
</dbReference>
<dbReference type="SUPFAM" id="SSF57184">
    <property type="entry name" value="Growth factor receptor domain"/>
    <property type="match status" value="1"/>
</dbReference>
<evidence type="ECO:0000256" key="1">
    <source>
        <dbReference type="ARBA" id="ARBA00022536"/>
    </source>
</evidence>
<dbReference type="OrthoDB" id="10045365at2759"/>
<dbReference type="PROSITE" id="PS00010">
    <property type="entry name" value="ASX_HYDROXYL"/>
    <property type="match status" value="1"/>
</dbReference>
<feature type="domain" description="EGF-like" evidence="5">
    <location>
        <begin position="7"/>
        <end position="43"/>
    </location>
</feature>
<dbReference type="SMART" id="SM00179">
    <property type="entry name" value="EGF_CA"/>
    <property type="match status" value="1"/>
</dbReference>
<evidence type="ECO:0000313" key="7">
    <source>
        <dbReference type="Proteomes" id="UP000276133"/>
    </source>
</evidence>
<feature type="non-terminal residue" evidence="6">
    <location>
        <position position="1"/>
    </location>
</feature>
<organism evidence="6 7">
    <name type="scientific">Brachionus plicatilis</name>
    <name type="common">Marine rotifer</name>
    <name type="synonym">Brachionus muelleri</name>
    <dbReference type="NCBI Taxonomy" id="10195"/>
    <lineage>
        <taxon>Eukaryota</taxon>
        <taxon>Metazoa</taxon>
        <taxon>Spiralia</taxon>
        <taxon>Gnathifera</taxon>
        <taxon>Rotifera</taxon>
        <taxon>Eurotatoria</taxon>
        <taxon>Monogononta</taxon>
        <taxon>Pseudotrocha</taxon>
        <taxon>Ploima</taxon>
        <taxon>Brachionidae</taxon>
        <taxon>Brachionus</taxon>
    </lineage>
</organism>
<gene>
    <name evidence="6" type="ORF">BpHYR1_045682</name>
</gene>
<dbReference type="CDD" id="cd00054">
    <property type="entry name" value="EGF_CA"/>
    <property type="match status" value="1"/>
</dbReference>
<evidence type="ECO:0000256" key="4">
    <source>
        <dbReference type="PROSITE-ProRule" id="PRU00076"/>
    </source>
</evidence>
<dbReference type="PANTHER" id="PTHR24049">
    <property type="entry name" value="CRUMBS FAMILY MEMBER"/>
    <property type="match status" value="1"/>
</dbReference>
<dbReference type="Pfam" id="PF07974">
    <property type="entry name" value="EGF_2"/>
    <property type="match status" value="1"/>
</dbReference>
<dbReference type="SMART" id="SM00181">
    <property type="entry name" value="EGF"/>
    <property type="match status" value="2"/>
</dbReference>
<dbReference type="SUPFAM" id="SSF57196">
    <property type="entry name" value="EGF/Laminin"/>
    <property type="match status" value="1"/>
</dbReference>
<keyword evidence="1 4" id="KW-0245">EGF-like domain</keyword>
<protein>
    <submittedName>
        <fullName evidence="6">Neurogenic locus notch-like protein</fullName>
    </submittedName>
</protein>
<name>A0A3M7R4L3_BRAPC</name>
<dbReference type="Pfam" id="PF12661">
    <property type="entry name" value="hEGF"/>
    <property type="match status" value="1"/>
</dbReference>
<reference evidence="6 7" key="1">
    <citation type="journal article" date="2018" name="Sci. Rep.">
        <title>Genomic signatures of local adaptation to the degree of environmental predictability in rotifers.</title>
        <authorList>
            <person name="Franch-Gras L."/>
            <person name="Hahn C."/>
            <person name="Garcia-Roger E.M."/>
            <person name="Carmona M.J."/>
            <person name="Serra M."/>
            <person name="Gomez A."/>
        </authorList>
    </citation>
    <scope>NUCLEOTIDE SEQUENCE [LARGE SCALE GENOMIC DNA]</scope>
    <source>
        <strain evidence="6">HYR1</strain>
    </source>
</reference>
<dbReference type="InterPro" id="IPR009030">
    <property type="entry name" value="Growth_fac_rcpt_cys_sf"/>
</dbReference>
<dbReference type="GO" id="GO:0005509">
    <property type="term" value="F:calcium ion binding"/>
    <property type="evidence" value="ECO:0007669"/>
    <property type="project" value="InterPro"/>
</dbReference>
<dbReference type="InterPro" id="IPR000152">
    <property type="entry name" value="EGF-type_Asp/Asn_hydroxyl_site"/>
</dbReference>
<evidence type="ECO:0000256" key="3">
    <source>
        <dbReference type="ARBA" id="ARBA00023157"/>
    </source>
</evidence>
<keyword evidence="2" id="KW-0677">Repeat</keyword>
<accession>A0A3M7R4L3</accession>
<dbReference type="EMBL" id="REGN01004235">
    <property type="protein sequence ID" value="RNA18486.1"/>
    <property type="molecule type" value="Genomic_DNA"/>
</dbReference>
<dbReference type="PROSITE" id="PS50026">
    <property type="entry name" value="EGF_3"/>
    <property type="match status" value="1"/>
</dbReference>
<keyword evidence="3" id="KW-1015">Disulfide bond</keyword>
<keyword evidence="7" id="KW-1185">Reference proteome</keyword>
<comment type="caution">
    <text evidence="4">Lacks conserved residue(s) required for the propagation of feature annotation.</text>
</comment>
<dbReference type="InterPro" id="IPR000742">
    <property type="entry name" value="EGF"/>
</dbReference>
<evidence type="ECO:0000259" key="5">
    <source>
        <dbReference type="PROSITE" id="PS50026"/>
    </source>
</evidence>
<sequence length="147" mass="16692">RFFQFSNIDVCKLIPKPCLNGGICTNLPYSYMCTCLPGFTVCDPTFCINGKCVEKNGILKCDCDNGWSGPLCNDFEIQSCDYNQNACQNGGTCKNVENDKYKFNSLEIELLSEKNQFSNLQMADFNQEKSFSLKIRLQLILKKTDIF</sequence>
<dbReference type="InterPro" id="IPR013032">
    <property type="entry name" value="EGF-like_CS"/>
</dbReference>
<dbReference type="STRING" id="10195.A0A3M7R4L3"/>
<dbReference type="InterPro" id="IPR051022">
    <property type="entry name" value="Notch_Cell-Fate_Det"/>
</dbReference>
<dbReference type="InterPro" id="IPR013111">
    <property type="entry name" value="EGF_extracell"/>
</dbReference>